<keyword evidence="1" id="KW-0812">Transmembrane</keyword>
<evidence type="ECO:0000256" key="1">
    <source>
        <dbReference type="SAM" id="Phobius"/>
    </source>
</evidence>
<protein>
    <submittedName>
        <fullName evidence="2">N-acetylmannosamine kinase</fullName>
    </submittedName>
</protein>
<evidence type="ECO:0000313" key="2">
    <source>
        <dbReference type="EMBL" id="HIR40446.1"/>
    </source>
</evidence>
<feature type="non-terminal residue" evidence="2">
    <location>
        <position position="1"/>
    </location>
</feature>
<accession>A0A9D1AIL8</accession>
<feature type="transmembrane region" description="Helical" evidence="1">
    <location>
        <begin position="6"/>
        <end position="26"/>
    </location>
</feature>
<comment type="caution">
    <text evidence="2">The sequence shown here is derived from an EMBL/GenBank/DDBJ whole genome shotgun (WGS) entry which is preliminary data.</text>
</comment>
<reference evidence="2" key="1">
    <citation type="submission" date="2020-10" db="EMBL/GenBank/DDBJ databases">
        <authorList>
            <person name="Gilroy R."/>
        </authorList>
    </citation>
    <scope>NUCLEOTIDE SEQUENCE</scope>
    <source>
        <strain evidence="2">CHK184-25365</strain>
    </source>
</reference>
<dbReference type="EMBL" id="DVGY01000032">
    <property type="protein sequence ID" value="HIR40446.1"/>
    <property type="molecule type" value="Genomic_DNA"/>
</dbReference>
<keyword evidence="1" id="KW-1133">Transmembrane helix</keyword>
<proteinExistence type="predicted"/>
<evidence type="ECO:0000313" key="3">
    <source>
        <dbReference type="Proteomes" id="UP000886749"/>
    </source>
</evidence>
<dbReference type="Proteomes" id="UP000886749">
    <property type="component" value="Unassembled WGS sequence"/>
</dbReference>
<name>A0A9D1AIL8_9FIRM</name>
<keyword evidence="1" id="KW-0472">Membrane</keyword>
<dbReference type="GO" id="GO:0016301">
    <property type="term" value="F:kinase activity"/>
    <property type="evidence" value="ECO:0007669"/>
    <property type="project" value="UniProtKB-KW"/>
</dbReference>
<reference evidence="2" key="2">
    <citation type="journal article" date="2021" name="PeerJ">
        <title>Extensive microbial diversity within the chicken gut microbiome revealed by metagenomics and culture.</title>
        <authorList>
            <person name="Gilroy R."/>
            <person name="Ravi A."/>
            <person name="Getino M."/>
            <person name="Pursley I."/>
            <person name="Horton D.L."/>
            <person name="Alikhan N.F."/>
            <person name="Baker D."/>
            <person name="Gharbi K."/>
            <person name="Hall N."/>
            <person name="Watson M."/>
            <person name="Adriaenssens E.M."/>
            <person name="Foster-Nyarko E."/>
            <person name="Jarju S."/>
            <person name="Secka A."/>
            <person name="Antonio M."/>
            <person name="Oren A."/>
            <person name="Chaudhuri R.R."/>
            <person name="La Ragione R."/>
            <person name="Hildebrand F."/>
            <person name="Pallen M.J."/>
        </authorList>
    </citation>
    <scope>NUCLEOTIDE SEQUENCE</scope>
    <source>
        <strain evidence="2">CHK184-25365</strain>
    </source>
</reference>
<gene>
    <name evidence="2" type="ORF">IAB36_01300</name>
</gene>
<dbReference type="AlphaFoldDB" id="A0A9D1AIL8"/>
<organism evidence="2 3">
    <name type="scientific">Candidatus Egerieicola pullicola</name>
    <dbReference type="NCBI Taxonomy" id="2840775"/>
    <lineage>
        <taxon>Bacteria</taxon>
        <taxon>Bacillati</taxon>
        <taxon>Bacillota</taxon>
        <taxon>Clostridia</taxon>
        <taxon>Eubacteriales</taxon>
        <taxon>Oscillospiraceae</taxon>
        <taxon>Oscillospiraceae incertae sedis</taxon>
        <taxon>Candidatus Egerieicola</taxon>
    </lineage>
</organism>
<keyword evidence="2" id="KW-0808">Transferase</keyword>
<keyword evidence="2" id="KW-0418">Kinase</keyword>
<sequence length="60" mass="6760">ARSDMVSFADSLVAPLSLINALIAAVGERRQEETRRVFDRLEEIWAEYDVYAKAEESDGV</sequence>